<evidence type="ECO:0000256" key="1">
    <source>
        <dbReference type="SAM" id="Phobius"/>
    </source>
</evidence>
<feature type="transmembrane region" description="Helical" evidence="1">
    <location>
        <begin position="7"/>
        <end position="30"/>
    </location>
</feature>
<evidence type="ECO:0008006" key="4">
    <source>
        <dbReference type="Google" id="ProtNLM"/>
    </source>
</evidence>
<keyword evidence="3" id="KW-1185">Reference proteome</keyword>
<keyword evidence="1" id="KW-1133">Transmembrane helix</keyword>
<gene>
    <name evidence="2" type="ORF">GCM10022247_33030</name>
</gene>
<evidence type="ECO:0000313" key="2">
    <source>
        <dbReference type="EMBL" id="GAA4008216.1"/>
    </source>
</evidence>
<dbReference type="Proteomes" id="UP001501747">
    <property type="component" value="Unassembled WGS sequence"/>
</dbReference>
<feature type="transmembrane region" description="Helical" evidence="1">
    <location>
        <begin position="42"/>
        <end position="59"/>
    </location>
</feature>
<name>A0ABP7S983_9PSEU</name>
<accession>A0ABP7S983</accession>
<organism evidence="2 3">
    <name type="scientific">Allokutzneria multivorans</name>
    <dbReference type="NCBI Taxonomy" id="1142134"/>
    <lineage>
        <taxon>Bacteria</taxon>
        <taxon>Bacillati</taxon>
        <taxon>Actinomycetota</taxon>
        <taxon>Actinomycetes</taxon>
        <taxon>Pseudonocardiales</taxon>
        <taxon>Pseudonocardiaceae</taxon>
        <taxon>Allokutzneria</taxon>
    </lineage>
</organism>
<protein>
    <recommendedName>
        <fullName evidence="4">SPW repeat-containing protein</fullName>
    </recommendedName>
</protein>
<keyword evidence="1" id="KW-0812">Transmembrane</keyword>
<feature type="transmembrane region" description="Helical" evidence="1">
    <location>
        <begin position="101"/>
        <end position="120"/>
    </location>
</feature>
<keyword evidence="1" id="KW-0472">Membrane</keyword>
<proteinExistence type="predicted"/>
<sequence length="123" mass="12786">MTRWVIGAVGVACGLWGAWLALPLISWSFVVWLASGPLVHDVLVAPIVGGVGLLVYHACPPRWADLIAAGLATSGVLGLIALPLLWAPNAPSNPGLHDRDYGLGLLAALGVVWLVVVVVGRNK</sequence>
<evidence type="ECO:0000313" key="3">
    <source>
        <dbReference type="Proteomes" id="UP001501747"/>
    </source>
</evidence>
<feature type="transmembrane region" description="Helical" evidence="1">
    <location>
        <begin position="66"/>
        <end position="86"/>
    </location>
</feature>
<comment type="caution">
    <text evidence="2">The sequence shown here is derived from an EMBL/GenBank/DDBJ whole genome shotgun (WGS) entry which is preliminary data.</text>
</comment>
<reference evidence="3" key="1">
    <citation type="journal article" date="2019" name="Int. J. Syst. Evol. Microbiol.">
        <title>The Global Catalogue of Microorganisms (GCM) 10K type strain sequencing project: providing services to taxonomists for standard genome sequencing and annotation.</title>
        <authorList>
            <consortium name="The Broad Institute Genomics Platform"/>
            <consortium name="The Broad Institute Genome Sequencing Center for Infectious Disease"/>
            <person name="Wu L."/>
            <person name="Ma J."/>
        </authorList>
    </citation>
    <scope>NUCLEOTIDE SEQUENCE [LARGE SCALE GENOMIC DNA]</scope>
    <source>
        <strain evidence="3">JCM 17342</strain>
    </source>
</reference>
<dbReference type="RefSeq" id="WP_344875609.1">
    <property type="nucleotide sequence ID" value="NZ_BAABAL010000009.1"/>
</dbReference>
<dbReference type="EMBL" id="BAABAL010000009">
    <property type="protein sequence ID" value="GAA4008216.1"/>
    <property type="molecule type" value="Genomic_DNA"/>
</dbReference>